<name>A0A6C0CYJ8_9ZZZZ</name>
<accession>A0A6C0CYJ8</accession>
<reference evidence="1" key="1">
    <citation type="journal article" date="2020" name="Nature">
        <title>Giant virus diversity and host interactions through global metagenomics.</title>
        <authorList>
            <person name="Schulz F."/>
            <person name="Roux S."/>
            <person name="Paez-Espino D."/>
            <person name="Jungbluth S."/>
            <person name="Walsh D.A."/>
            <person name="Denef V.J."/>
            <person name="McMahon K.D."/>
            <person name="Konstantinidis K.T."/>
            <person name="Eloe-Fadrosh E.A."/>
            <person name="Kyrpides N.C."/>
            <person name="Woyke T."/>
        </authorList>
    </citation>
    <scope>NUCLEOTIDE SEQUENCE</scope>
    <source>
        <strain evidence="1">GVMAG-M-3300023110-24</strain>
    </source>
</reference>
<protein>
    <submittedName>
        <fullName evidence="1">Uncharacterized protein</fullName>
    </submittedName>
</protein>
<dbReference type="EMBL" id="MN739508">
    <property type="protein sequence ID" value="QHT09242.1"/>
    <property type="molecule type" value="Genomic_DNA"/>
</dbReference>
<sequence length="351" mass="41828">MPKLTRAEKIMQDRERKKTQHAKAVKRFTREKKDAMRNTKVITTHEEAVDHDATIGFECLAIEEILLIIITMILNCHTHCSHADMQFTILRTIKCINALRITSKCFNEAFTTDFRLTLHKMMYCVNKGHTNICNFITRATFRSRGQMTFLSTDTRLEFTIHNDSDENIYVITYMDLRLSESRRKIITKGETIKICIDVNYEPMINQVRQLVFYPCSIGHTDVTWDRKFIMTCEVDCYKKDKHEMKLKKMTFKGFKDSATPPKNFKKISEESIKNVDNQIRLFTDVNPKEWKKSRRDSVIRRINRELDEIDANKRFIRRIQKQLDRNQEDLRTRECLMKRCLDMKESYDHVR</sequence>
<proteinExistence type="predicted"/>
<evidence type="ECO:0000313" key="1">
    <source>
        <dbReference type="EMBL" id="QHT09242.1"/>
    </source>
</evidence>
<dbReference type="AlphaFoldDB" id="A0A6C0CYJ8"/>
<organism evidence="1">
    <name type="scientific">viral metagenome</name>
    <dbReference type="NCBI Taxonomy" id="1070528"/>
    <lineage>
        <taxon>unclassified sequences</taxon>
        <taxon>metagenomes</taxon>
        <taxon>organismal metagenomes</taxon>
    </lineage>
</organism>